<dbReference type="InterPro" id="IPR050109">
    <property type="entry name" value="HTH-type_TetR-like_transc_reg"/>
</dbReference>
<dbReference type="InterPro" id="IPR041583">
    <property type="entry name" value="TetR_C_31"/>
</dbReference>
<dbReference type="RefSeq" id="WP_127176970.1">
    <property type="nucleotide sequence ID" value="NZ_CP029078.1"/>
</dbReference>
<reference evidence="6 8" key="1">
    <citation type="submission" date="2018-04" db="EMBL/GenBank/DDBJ databases">
        <title>Complete genome sequences of Streptomyces griseoviridis K61 and characterization of antagonistic properties of biological control agents.</title>
        <authorList>
            <person name="Mariita R.M."/>
            <person name="Sello J.K."/>
        </authorList>
    </citation>
    <scope>NUCLEOTIDE SEQUENCE [LARGE SCALE GENOMIC DNA]</scope>
    <source>
        <strain evidence="6 8">K61</strain>
    </source>
</reference>
<dbReference type="GO" id="GO:0000976">
    <property type="term" value="F:transcription cis-regulatory region binding"/>
    <property type="evidence" value="ECO:0007669"/>
    <property type="project" value="TreeGrafter"/>
</dbReference>
<dbReference type="GO" id="GO:0003700">
    <property type="term" value="F:DNA-binding transcription factor activity"/>
    <property type="evidence" value="ECO:0007669"/>
    <property type="project" value="TreeGrafter"/>
</dbReference>
<evidence type="ECO:0000256" key="1">
    <source>
        <dbReference type="ARBA" id="ARBA00023125"/>
    </source>
</evidence>
<dbReference type="PANTHER" id="PTHR30055">
    <property type="entry name" value="HTH-TYPE TRANSCRIPTIONAL REGULATOR RUTR"/>
    <property type="match status" value="1"/>
</dbReference>
<dbReference type="InterPro" id="IPR009057">
    <property type="entry name" value="Homeodomain-like_sf"/>
</dbReference>
<accession>A0A3Q9KR27</accession>
<dbReference type="PANTHER" id="PTHR30055:SF231">
    <property type="entry name" value="TRANSCRIPTIONAL REGULATORY PROTEIN (PROBABLY DEOR-FAMILY)-RELATED"/>
    <property type="match status" value="1"/>
</dbReference>
<dbReference type="InterPro" id="IPR036271">
    <property type="entry name" value="Tet_transcr_reg_TetR-rel_C_sf"/>
</dbReference>
<keyword evidence="1 2" id="KW-0238">DNA-binding</keyword>
<sequence>MREKEASPGQETAGGEGRRTRRHDPRRRERVLDAALDVLARDGVAGITHRKVAARADVPLGSVTYHFASLTELCARAFARYVQQRITEYGALLAEVTSREELIDVLVDQVREVPSRHRSAILGFELRLAALRDPALRALTQEWSRSSREALARLTGPETAARLDALLEGMIMHTLLSTEREPREVTRATIVQTLGRASGSGT</sequence>
<dbReference type="Proteomes" id="UP000501753">
    <property type="component" value="Chromosome"/>
</dbReference>
<evidence type="ECO:0000259" key="4">
    <source>
        <dbReference type="PROSITE" id="PS50977"/>
    </source>
</evidence>
<keyword evidence="8" id="KW-1185">Reference proteome</keyword>
<name>A0A3Q9KR27_STRGD</name>
<dbReference type="Pfam" id="PF00440">
    <property type="entry name" value="TetR_N"/>
    <property type="match status" value="1"/>
</dbReference>
<protein>
    <submittedName>
        <fullName evidence="5">TetR family transcriptional regulator</fullName>
    </submittedName>
</protein>
<dbReference type="SUPFAM" id="SSF46689">
    <property type="entry name" value="Homeodomain-like"/>
    <property type="match status" value="1"/>
</dbReference>
<dbReference type="OrthoDB" id="6929199at2"/>
<dbReference type="InterPro" id="IPR001647">
    <property type="entry name" value="HTH_TetR"/>
</dbReference>
<evidence type="ECO:0000313" key="6">
    <source>
        <dbReference type="EMBL" id="QCN89082.1"/>
    </source>
</evidence>
<evidence type="ECO:0000313" key="7">
    <source>
        <dbReference type="Proteomes" id="UP000271291"/>
    </source>
</evidence>
<organism evidence="5 7">
    <name type="scientific">Streptomyces griseoviridis</name>
    <dbReference type="NCBI Taxonomy" id="45398"/>
    <lineage>
        <taxon>Bacteria</taxon>
        <taxon>Bacillati</taxon>
        <taxon>Actinomycetota</taxon>
        <taxon>Actinomycetes</taxon>
        <taxon>Kitasatosporales</taxon>
        <taxon>Streptomycetaceae</taxon>
        <taxon>Streptomyces</taxon>
    </lineage>
</organism>
<evidence type="ECO:0000256" key="3">
    <source>
        <dbReference type="SAM" id="MobiDB-lite"/>
    </source>
</evidence>
<dbReference type="KEGG" id="sgd:ELQ87_06955"/>
<dbReference type="EMBL" id="CP029078">
    <property type="protein sequence ID" value="QCN89082.1"/>
    <property type="molecule type" value="Genomic_DNA"/>
</dbReference>
<feature type="domain" description="HTH tetR-type" evidence="4">
    <location>
        <begin position="25"/>
        <end position="85"/>
    </location>
</feature>
<dbReference type="PROSITE" id="PS50977">
    <property type="entry name" value="HTH_TETR_2"/>
    <property type="match status" value="1"/>
</dbReference>
<dbReference type="EMBL" id="CP034687">
    <property type="protein sequence ID" value="AZS84063.1"/>
    <property type="molecule type" value="Genomic_DNA"/>
</dbReference>
<gene>
    <name evidence="6" type="ORF">DDJ31_32400</name>
    <name evidence="5" type="ORF">ELQ87_06955</name>
</gene>
<dbReference type="AlphaFoldDB" id="A0A3Q9KR27"/>
<reference evidence="5 7" key="2">
    <citation type="submission" date="2018-12" db="EMBL/GenBank/DDBJ databases">
        <title>Streptomyces griseoviridis F1-27 complete genome.</title>
        <authorList>
            <person name="Mariita R.M."/>
            <person name="Sello J.K."/>
        </authorList>
    </citation>
    <scope>NUCLEOTIDE SEQUENCE [LARGE SCALE GENOMIC DNA]</scope>
    <source>
        <strain evidence="5 7">F1-27</strain>
    </source>
</reference>
<feature type="region of interest" description="Disordered" evidence="3">
    <location>
        <begin position="1"/>
        <end position="27"/>
    </location>
</feature>
<evidence type="ECO:0000256" key="2">
    <source>
        <dbReference type="PROSITE-ProRule" id="PRU00335"/>
    </source>
</evidence>
<dbReference type="Gene3D" id="1.10.357.10">
    <property type="entry name" value="Tetracycline Repressor, domain 2"/>
    <property type="match status" value="1"/>
</dbReference>
<proteinExistence type="predicted"/>
<evidence type="ECO:0000313" key="8">
    <source>
        <dbReference type="Proteomes" id="UP000501753"/>
    </source>
</evidence>
<evidence type="ECO:0000313" key="5">
    <source>
        <dbReference type="EMBL" id="AZS84063.1"/>
    </source>
</evidence>
<dbReference type="SUPFAM" id="SSF48498">
    <property type="entry name" value="Tetracyclin repressor-like, C-terminal domain"/>
    <property type="match status" value="1"/>
</dbReference>
<feature type="DNA-binding region" description="H-T-H motif" evidence="2">
    <location>
        <begin position="48"/>
        <end position="67"/>
    </location>
</feature>
<dbReference type="Pfam" id="PF17940">
    <property type="entry name" value="TetR_C_31"/>
    <property type="match status" value="1"/>
</dbReference>
<dbReference type="Proteomes" id="UP000271291">
    <property type="component" value="Chromosome"/>
</dbReference>